<keyword evidence="9" id="KW-0496">Mitochondrion</keyword>
<keyword evidence="6" id="KW-0378">Hydrolase</keyword>
<keyword evidence="10 14" id="KW-0472">Membrane</keyword>
<evidence type="ECO:0000256" key="11">
    <source>
        <dbReference type="ARBA" id="ARBA00048778"/>
    </source>
</evidence>
<evidence type="ECO:0000256" key="3">
    <source>
        <dbReference type="ARBA" id="ARBA00022692"/>
    </source>
</evidence>
<evidence type="ECO:0000256" key="8">
    <source>
        <dbReference type="ARBA" id="ARBA00022989"/>
    </source>
</evidence>
<dbReference type="InterPro" id="IPR003593">
    <property type="entry name" value="AAA+_ATPase"/>
</dbReference>
<feature type="domain" description="AAA+ ATPase" evidence="15">
    <location>
        <begin position="255"/>
        <end position="394"/>
    </location>
</feature>
<dbReference type="SMART" id="SM00382">
    <property type="entry name" value="AAA"/>
    <property type="match status" value="1"/>
</dbReference>
<evidence type="ECO:0000256" key="7">
    <source>
        <dbReference type="ARBA" id="ARBA00022840"/>
    </source>
</evidence>
<evidence type="ECO:0000256" key="10">
    <source>
        <dbReference type="ARBA" id="ARBA00023136"/>
    </source>
</evidence>
<dbReference type="OrthoDB" id="10251412at2759"/>
<dbReference type="SMART" id="SM01024">
    <property type="entry name" value="BCS1_N"/>
    <property type="match status" value="1"/>
</dbReference>
<dbReference type="SUPFAM" id="SSF52540">
    <property type="entry name" value="P-loop containing nucleoside triphosphate hydrolases"/>
    <property type="match status" value="1"/>
</dbReference>
<dbReference type="InterPro" id="IPR050747">
    <property type="entry name" value="Mitochondrial_chaperone_BCS1"/>
</dbReference>
<keyword evidence="7 12" id="KW-0067">ATP-binding</keyword>
<dbReference type="Gene3D" id="3.40.50.300">
    <property type="entry name" value="P-loop containing nucleotide triphosphate hydrolases"/>
    <property type="match status" value="1"/>
</dbReference>
<evidence type="ECO:0000313" key="17">
    <source>
        <dbReference type="EMBL" id="CAG8424453.1"/>
    </source>
</evidence>
<dbReference type="EMBL" id="CAJVPG010000445">
    <property type="protein sequence ID" value="CAG8424453.1"/>
    <property type="molecule type" value="Genomic_DNA"/>
</dbReference>
<keyword evidence="4 12" id="KW-0547">Nucleotide-binding</keyword>
<evidence type="ECO:0000256" key="9">
    <source>
        <dbReference type="ARBA" id="ARBA00023128"/>
    </source>
</evidence>
<dbReference type="GO" id="GO:0016887">
    <property type="term" value="F:ATP hydrolysis activity"/>
    <property type="evidence" value="ECO:0007669"/>
    <property type="project" value="InterPro"/>
</dbReference>
<evidence type="ECO:0000256" key="5">
    <source>
        <dbReference type="ARBA" id="ARBA00022792"/>
    </source>
</evidence>
<proteinExistence type="inferred from homology"/>
<dbReference type="InterPro" id="IPR027417">
    <property type="entry name" value="P-loop_NTPase"/>
</dbReference>
<comment type="caution">
    <text evidence="17">The sequence shown here is derived from an EMBL/GenBank/DDBJ whole genome shotgun (WGS) entry which is preliminary data.</text>
</comment>
<evidence type="ECO:0000256" key="12">
    <source>
        <dbReference type="RuleBase" id="RU003651"/>
    </source>
</evidence>
<comment type="catalytic activity">
    <reaction evidence="11">
        <text>ATP + H2O = ADP + phosphate + H(+)</text>
        <dbReference type="Rhea" id="RHEA:13065"/>
        <dbReference type="ChEBI" id="CHEBI:15377"/>
        <dbReference type="ChEBI" id="CHEBI:15378"/>
        <dbReference type="ChEBI" id="CHEBI:30616"/>
        <dbReference type="ChEBI" id="CHEBI:43474"/>
        <dbReference type="ChEBI" id="CHEBI:456216"/>
    </reaction>
    <physiologicalReaction direction="left-to-right" evidence="11">
        <dbReference type="Rhea" id="RHEA:13066"/>
    </physiologicalReaction>
</comment>
<dbReference type="Pfam" id="PF25426">
    <property type="entry name" value="AAA_lid_BCS1"/>
    <property type="match status" value="1"/>
</dbReference>
<evidence type="ECO:0000256" key="1">
    <source>
        <dbReference type="ARBA" id="ARBA00004434"/>
    </source>
</evidence>
<evidence type="ECO:0000256" key="4">
    <source>
        <dbReference type="ARBA" id="ARBA00022741"/>
    </source>
</evidence>
<gene>
    <name evidence="17" type="ORF">PSALAMII_LOCUS10236</name>
</gene>
<sequence>MIQATNIKNLDVLRRLHLAGSRSLLDILLPKFSRIMGFLHRLLDRKGQSLTYVVYLLGILAIVRPHILSFTHWLRKYYTSTVYIQSSNETYDMLTYWISSRGLEDAARSFIAKVNSNRRSPENTPRLAKKAIGFSPYNGGFCFWYKNKPLFYRVNEDGVGYNKREEVSVTCLGRSSHILKDLLQDCRDEYLNSTNHKTTIFGHHGAQWKKDRTKAIRPLSTVILREHEKAPLIQDIRDFLEPKTREWYNRRSLPYRRGYLLHGPPGTGKSSFSLSIAGELGMDIYTVSVPSVDDQSLSTLFRDLPENCVVLLEDIDAVGSVCPRDREEDDPLGESHPRGERKGVTLSGLLNVLDGIASQENRVLIMTTNHIEKLDKALIRPGRVDRRVEFPLADRDTIKEIYHYIFGPLMSASSRNPPGVEGDPLVEIHATDFAQRLPEERLSPAQIVSYLLQHRYSPKDALENIEAWIKAM</sequence>
<evidence type="ECO:0000256" key="14">
    <source>
        <dbReference type="SAM" id="Phobius"/>
    </source>
</evidence>
<dbReference type="Proteomes" id="UP001152649">
    <property type="component" value="Unassembled WGS sequence"/>
</dbReference>
<dbReference type="GO" id="GO:0005743">
    <property type="term" value="C:mitochondrial inner membrane"/>
    <property type="evidence" value="ECO:0007669"/>
    <property type="project" value="UniProtKB-SubCell"/>
</dbReference>
<dbReference type="InterPro" id="IPR057495">
    <property type="entry name" value="AAA_lid_BCS1"/>
</dbReference>
<dbReference type="PROSITE" id="PS00674">
    <property type="entry name" value="AAA"/>
    <property type="match status" value="1"/>
</dbReference>
<accession>A0A9W4JWZ6</accession>
<dbReference type="Pfam" id="PF08740">
    <property type="entry name" value="BCS1_N"/>
    <property type="match status" value="1"/>
</dbReference>
<feature type="domain" description="BCS1 N-terminal" evidence="16">
    <location>
        <begin position="54"/>
        <end position="222"/>
    </location>
</feature>
<comment type="subcellular location">
    <subcellularLocation>
        <location evidence="1">Mitochondrion inner membrane</location>
        <topology evidence="1">Single-pass membrane protein</topology>
    </subcellularLocation>
</comment>
<dbReference type="GO" id="GO:0005524">
    <property type="term" value="F:ATP binding"/>
    <property type="evidence" value="ECO:0007669"/>
    <property type="project" value="UniProtKB-KW"/>
</dbReference>
<evidence type="ECO:0000256" key="6">
    <source>
        <dbReference type="ARBA" id="ARBA00022801"/>
    </source>
</evidence>
<evidence type="ECO:0000256" key="13">
    <source>
        <dbReference type="SAM" id="MobiDB-lite"/>
    </source>
</evidence>
<feature type="region of interest" description="Disordered" evidence="13">
    <location>
        <begin position="322"/>
        <end position="341"/>
    </location>
</feature>
<keyword evidence="18" id="KW-1185">Reference proteome</keyword>
<organism evidence="17 18">
    <name type="scientific">Penicillium salamii</name>
    <dbReference type="NCBI Taxonomy" id="1612424"/>
    <lineage>
        <taxon>Eukaryota</taxon>
        <taxon>Fungi</taxon>
        <taxon>Dikarya</taxon>
        <taxon>Ascomycota</taxon>
        <taxon>Pezizomycotina</taxon>
        <taxon>Eurotiomycetes</taxon>
        <taxon>Eurotiomycetidae</taxon>
        <taxon>Eurotiales</taxon>
        <taxon>Aspergillaceae</taxon>
        <taxon>Penicillium</taxon>
    </lineage>
</organism>
<feature type="transmembrane region" description="Helical" evidence="14">
    <location>
        <begin position="50"/>
        <end position="74"/>
    </location>
</feature>
<reference evidence="17" key="1">
    <citation type="submission" date="2021-07" db="EMBL/GenBank/DDBJ databases">
        <authorList>
            <person name="Branca A.L. A."/>
        </authorList>
    </citation>
    <scope>NUCLEOTIDE SEQUENCE</scope>
</reference>
<evidence type="ECO:0000259" key="16">
    <source>
        <dbReference type="SMART" id="SM01024"/>
    </source>
</evidence>
<keyword evidence="3 14" id="KW-0812">Transmembrane</keyword>
<keyword evidence="8 14" id="KW-1133">Transmembrane helix</keyword>
<evidence type="ECO:0000256" key="2">
    <source>
        <dbReference type="ARBA" id="ARBA00007448"/>
    </source>
</evidence>
<keyword evidence="5" id="KW-0999">Mitochondrion inner membrane</keyword>
<dbReference type="AlphaFoldDB" id="A0A9W4JWZ6"/>
<dbReference type="InterPro" id="IPR003960">
    <property type="entry name" value="ATPase_AAA_CS"/>
</dbReference>
<dbReference type="PANTHER" id="PTHR23070">
    <property type="entry name" value="BCS1 AAA-TYPE ATPASE"/>
    <property type="match status" value="1"/>
</dbReference>
<comment type="similarity">
    <text evidence="2">Belongs to the AAA ATPase family. BCS1 subfamily.</text>
</comment>
<dbReference type="InterPro" id="IPR003959">
    <property type="entry name" value="ATPase_AAA_core"/>
</dbReference>
<protein>
    <submittedName>
        <fullName evidence="17">Uncharacterized protein</fullName>
    </submittedName>
</protein>
<evidence type="ECO:0000313" key="18">
    <source>
        <dbReference type="Proteomes" id="UP001152649"/>
    </source>
</evidence>
<dbReference type="Pfam" id="PF00004">
    <property type="entry name" value="AAA"/>
    <property type="match status" value="1"/>
</dbReference>
<name>A0A9W4JWZ6_9EURO</name>
<dbReference type="InterPro" id="IPR014851">
    <property type="entry name" value="BCS1_N"/>
</dbReference>
<evidence type="ECO:0000259" key="15">
    <source>
        <dbReference type="SMART" id="SM00382"/>
    </source>
</evidence>